<keyword evidence="4" id="KW-1185">Reference proteome</keyword>
<dbReference type="Gene3D" id="3.30.420.40">
    <property type="match status" value="2"/>
</dbReference>
<dbReference type="GO" id="GO:0004340">
    <property type="term" value="F:glucokinase activity"/>
    <property type="evidence" value="ECO:0007669"/>
    <property type="project" value="UniProtKB-EC"/>
</dbReference>
<sequence length="343" mass="34254">MTAPQPRPPRPRPPAPGSPPAPEVFAGVDIGGTTTQVVLCTPELDVVDSHEVPTPAAEGGTAMVGAALDALGLLLARAPARLRAVGVGAAGLVDARAGRVLVASDSFHAWAGFEVTATMEAALGVPVFLDNDVNAFLRGEVARGAVAGERHVLGMTLGTGVGGALWLDGALYEGPNGAAGETGHIPGFGDLPCTCGGRGHLETLASGRSIAARYGERTGLDRSARAVAEAAGRGDPDALAVYEAAGAAVARAILITAGMLDVTTFVIGGGVGGAWTLLEPSIRAALTAEPPVSGHPLRVVRAGLGTAAVAVGAASRARTESREPLTPLRPLSEGTNSATFKSG</sequence>
<accession>A0ABU0SPA6</accession>
<name>A0ABU0SPA6_9ACTN</name>
<evidence type="ECO:0000313" key="3">
    <source>
        <dbReference type="EMBL" id="MDQ1025398.1"/>
    </source>
</evidence>
<feature type="compositionally biased region" description="Polar residues" evidence="2">
    <location>
        <begin position="333"/>
        <end position="343"/>
    </location>
</feature>
<dbReference type="Proteomes" id="UP001230328">
    <property type="component" value="Unassembled WGS sequence"/>
</dbReference>
<dbReference type="InterPro" id="IPR049874">
    <property type="entry name" value="ROK_cs"/>
</dbReference>
<dbReference type="PANTHER" id="PTHR18964">
    <property type="entry name" value="ROK (REPRESSOR, ORF, KINASE) FAMILY"/>
    <property type="match status" value="1"/>
</dbReference>
<comment type="caution">
    <text evidence="3">The sequence shown here is derived from an EMBL/GenBank/DDBJ whole genome shotgun (WGS) entry which is preliminary data.</text>
</comment>
<dbReference type="Pfam" id="PF00480">
    <property type="entry name" value="ROK"/>
    <property type="match status" value="1"/>
</dbReference>
<feature type="region of interest" description="Disordered" evidence="2">
    <location>
        <begin position="313"/>
        <end position="343"/>
    </location>
</feature>
<comment type="similarity">
    <text evidence="1">Belongs to the ROK (NagC/XylR) family.</text>
</comment>
<keyword evidence="3" id="KW-0808">Transferase</keyword>
<evidence type="ECO:0000256" key="2">
    <source>
        <dbReference type="SAM" id="MobiDB-lite"/>
    </source>
</evidence>
<dbReference type="EC" id="2.7.1.2" evidence="3"/>
<proteinExistence type="inferred from homology"/>
<organism evidence="3 4">
    <name type="scientific">Streptomyces umbrinus</name>
    <dbReference type="NCBI Taxonomy" id="67370"/>
    <lineage>
        <taxon>Bacteria</taxon>
        <taxon>Bacillati</taxon>
        <taxon>Actinomycetota</taxon>
        <taxon>Actinomycetes</taxon>
        <taxon>Kitasatosporales</taxon>
        <taxon>Streptomycetaceae</taxon>
        <taxon>Streptomyces</taxon>
        <taxon>Streptomyces phaeochromogenes group</taxon>
    </lineage>
</organism>
<reference evidence="3 4" key="1">
    <citation type="submission" date="2023-07" db="EMBL/GenBank/DDBJ databases">
        <title>Comparative genomics of wheat-associated soil bacteria to identify genetic determinants of phenazine resistance.</title>
        <authorList>
            <person name="Mouncey N."/>
        </authorList>
    </citation>
    <scope>NUCLEOTIDE SEQUENCE [LARGE SCALE GENOMIC DNA]</scope>
    <source>
        <strain evidence="3 4">V2I4</strain>
    </source>
</reference>
<evidence type="ECO:0000313" key="4">
    <source>
        <dbReference type="Proteomes" id="UP001230328"/>
    </source>
</evidence>
<dbReference type="InterPro" id="IPR000600">
    <property type="entry name" value="ROK"/>
</dbReference>
<evidence type="ECO:0000256" key="1">
    <source>
        <dbReference type="ARBA" id="ARBA00006479"/>
    </source>
</evidence>
<gene>
    <name evidence="3" type="ORF">QF035_002980</name>
</gene>
<dbReference type="InterPro" id="IPR043129">
    <property type="entry name" value="ATPase_NBD"/>
</dbReference>
<dbReference type="PROSITE" id="PS01125">
    <property type="entry name" value="ROK"/>
    <property type="match status" value="1"/>
</dbReference>
<dbReference type="EMBL" id="JAUSZI010000002">
    <property type="protein sequence ID" value="MDQ1025398.1"/>
    <property type="molecule type" value="Genomic_DNA"/>
</dbReference>
<feature type="region of interest" description="Disordered" evidence="2">
    <location>
        <begin position="1"/>
        <end position="21"/>
    </location>
</feature>
<dbReference type="SUPFAM" id="SSF53067">
    <property type="entry name" value="Actin-like ATPase domain"/>
    <property type="match status" value="1"/>
</dbReference>
<dbReference type="PANTHER" id="PTHR18964:SF169">
    <property type="entry name" value="N-ACETYLMANNOSAMINE KINASE"/>
    <property type="match status" value="1"/>
</dbReference>
<protein>
    <submittedName>
        <fullName evidence="3">Glucokinase</fullName>
        <ecNumber evidence="3">2.7.1.2</ecNumber>
    </submittedName>
</protein>